<proteinExistence type="predicted"/>
<organism evidence="1">
    <name type="scientific">marine metagenome</name>
    <dbReference type="NCBI Taxonomy" id="408172"/>
    <lineage>
        <taxon>unclassified sequences</taxon>
        <taxon>metagenomes</taxon>
        <taxon>ecological metagenomes</taxon>
    </lineage>
</organism>
<sequence length="78" mass="8740">MALKGECVTTGAPLPYEGAMPQICESAAGFYVGYLDEDGSPYSRESDYYRSRDALEGAWIMGMVNWRGKRGIRYPTYL</sequence>
<dbReference type="AlphaFoldDB" id="A0A382YE59"/>
<accession>A0A382YE59</accession>
<dbReference type="EMBL" id="UINC01175108">
    <property type="protein sequence ID" value="SVD81563.1"/>
    <property type="molecule type" value="Genomic_DNA"/>
</dbReference>
<gene>
    <name evidence="1" type="ORF">METZ01_LOCUS434417</name>
</gene>
<name>A0A382YE59_9ZZZZ</name>
<protein>
    <submittedName>
        <fullName evidence="1">Uncharacterized protein</fullName>
    </submittedName>
</protein>
<reference evidence="1" key="1">
    <citation type="submission" date="2018-05" db="EMBL/GenBank/DDBJ databases">
        <authorList>
            <person name="Lanie J.A."/>
            <person name="Ng W.-L."/>
            <person name="Kazmierczak K.M."/>
            <person name="Andrzejewski T.M."/>
            <person name="Davidsen T.M."/>
            <person name="Wayne K.J."/>
            <person name="Tettelin H."/>
            <person name="Glass J.I."/>
            <person name="Rusch D."/>
            <person name="Podicherti R."/>
            <person name="Tsui H.-C.T."/>
            <person name="Winkler M.E."/>
        </authorList>
    </citation>
    <scope>NUCLEOTIDE SEQUENCE</scope>
</reference>
<evidence type="ECO:0000313" key="1">
    <source>
        <dbReference type="EMBL" id="SVD81563.1"/>
    </source>
</evidence>